<dbReference type="PANTHER" id="PTHR42037:SF1">
    <property type="match status" value="1"/>
</dbReference>
<dbReference type="Pfam" id="PF14441">
    <property type="entry name" value="OTT_1508_deam"/>
    <property type="match status" value="1"/>
</dbReference>
<dbReference type="PANTHER" id="PTHR42037">
    <property type="match status" value="1"/>
</dbReference>
<evidence type="ECO:0000313" key="4">
    <source>
        <dbReference type="Proteomes" id="UP000070501"/>
    </source>
</evidence>
<dbReference type="InParanoid" id="A0A136IKT4"/>
<dbReference type="EMBL" id="KQ964279">
    <property type="protein sequence ID" value="KXJ85572.1"/>
    <property type="molecule type" value="Genomic_DNA"/>
</dbReference>
<feature type="signal peptide" evidence="2">
    <location>
        <begin position="1"/>
        <end position="34"/>
    </location>
</feature>
<evidence type="ECO:0000256" key="1">
    <source>
        <dbReference type="SAM" id="MobiDB-lite"/>
    </source>
</evidence>
<feature type="compositionally biased region" description="Polar residues" evidence="1">
    <location>
        <begin position="434"/>
        <end position="447"/>
    </location>
</feature>
<accession>A0A136IKT4</accession>
<keyword evidence="4" id="KW-1185">Reference proteome</keyword>
<dbReference type="AlphaFoldDB" id="A0A136IKT4"/>
<name>A0A136IKT4_9PEZI</name>
<organism evidence="3 4">
    <name type="scientific">Microdochium bolleyi</name>
    <dbReference type="NCBI Taxonomy" id="196109"/>
    <lineage>
        <taxon>Eukaryota</taxon>
        <taxon>Fungi</taxon>
        <taxon>Dikarya</taxon>
        <taxon>Ascomycota</taxon>
        <taxon>Pezizomycotina</taxon>
        <taxon>Sordariomycetes</taxon>
        <taxon>Xylariomycetidae</taxon>
        <taxon>Xylariales</taxon>
        <taxon>Microdochiaceae</taxon>
        <taxon>Microdochium</taxon>
    </lineage>
</organism>
<dbReference type="Proteomes" id="UP000070501">
    <property type="component" value="Unassembled WGS sequence"/>
</dbReference>
<feature type="region of interest" description="Disordered" evidence="1">
    <location>
        <begin position="418"/>
        <end position="447"/>
    </location>
</feature>
<dbReference type="InterPro" id="IPR027796">
    <property type="entry name" value="OTT_1508_deam-like"/>
</dbReference>
<keyword evidence="2" id="KW-0732">Signal</keyword>
<evidence type="ECO:0000313" key="3">
    <source>
        <dbReference type="EMBL" id="KXJ85572.1"/>
    </source>
</evidence>
<sequence length="465" mass="51993">MATVATLPIRKRGSMCRNLIINAVLLSLIDPVRGKPTRDSLDENPEDYTTTNIQLKQKFLDSFALICSTSGSGKETASAVCMEQHDASGTVLRVARNRGLTPHDTAKLERVIEILVAVATGKKPPSKAENDLLHVVVDLDQDRIASLAQKLEKRGIGQLIQQATTNSYQNDHDEKLEATSFRQWVRTCPFVGTYSMTAGSSPSPACVLWASEARWKYDRHFQALLTVDPKPPPTWLETLHKLARYWASVKSMVKFAIKEPDAFAGLCIKVVQAPKQQTFSLQHERNIAATAVQRLTKGDHQNMMERLSRRLGTDDVEAKVRRSCTLKLTLHAEMQLLEFYDLNRAKAPRLRMMGTSKKACYLCHEYLLRHPLGIRVSACHEKVYPTWMPPTSRDPPGVPGKQPFWAFVQHIERATTKALKTELDGDRRPKNRDSTAGPSLTATATARTGTVPFHLARSVYSVARS</sequence>
<dbReference type="OrthoDB" id="4851849at2759"/>
<feature type="chain" id="PRO_5007292776" evidence="2">
    <location>
        <begin position="35"/>
        <end position="465"/>
    </location>
</feature>
<gene>
    <name evidence="3" type="ORF">Micbo1qcDRAFT_154089</name>
</gene>
<feature type="compositionally biased region" description="Basic and acidic residues" evidence="1">
    <location>
        <begin position="418"/>
        <end position="433"/>
    </location>
</feature>
<reference evidence="4" key="1">
    <citation type="submission" date="2016-02" db="EMBL/GenBank/DDBJ databases">
        <title>Draft genome sequence of Microdochium bolleyi, a fungal endophyte of beachgrass.</title>
        <authorList>
            <consortium name="DOE Joint Genome Institute"/>
            <person name="David A.S."/>
            <person name="May G."/>
            <person name="Haridas S."/>
            <person name="Lim J."/>
            <person name="Wang M."/>
            <person name="Labutti K."/>
            <person name="Lipzen A."/>
            <person name="Barry K."/>
            <person name="Grigoriev I.V."/>
        </authorList>
    </citation>
    <scope>NUCLEOTIDE SEQUENCE [LARGE SCALE GENOMIC DNA]</scope>
    <source>
        <strain evidence="4">J235TASD1</strain>
    </source>
</reference>
<protein>
    <submittedName>
        <fullName evidence="3">Uncharacterized protein</fullName>
    </submittedName>
</protein>
<evidence type="ECO:0000256" key="2">
    <source>
        <dbReference type="SAM" id="SignalP"/>
    </source>
</evidence>
<proteinExistence type="predicted"/>